<evidence type="ECO:0000313" key="2">
    <source>
        <dbReference type="Proteomes" id="UP000554235"/>
    </source>
</evidence>
<keyword evidence="2" id="KW-1185">Reference proteome</keyword>
<proteinExistence type="predicted"/>
<accession>A0A8H4L0M6</accession>
<protein>
    <submittedName>
        <fullName evidence="1">Uncharacterized protein</fullName>
    </submittedName>
</protein>
<dbReference type="OrthoDB" id="3344043at2759"/>
<dbReference type="AlphaFoldDB" id="A0A8H4L0M6"/>
<dbReference type="Proteomes" id="UP000554235">
    <property type="component" value="Unassembled WGS sequence"/>
</dbReference>
<evidence type="ECO:0000313" key="1">
    <source>
        <dbReference type="EMBL" id="KAF4459515.1"/>
    </source>
</evidence>
<sequence length="544" mass="59971">MGSDDSLAGTWSALKEDFSCPLAGVAGSVSSSWDQSPGHGGLVVRGGCRAVSVLAGGKLLTEHEDDILSHGRVDWATCLVDTFGSPMQKLLGGLAVTTGACLGSAARILLAVMRDETGVLDHSRKRGFRMDAPPTSSSSYGRGFYLLSRRLLPELGQNPILLQTMESTLGGTYLDATQRYSQSINSLGQLCPCDLCDRDKNQNIEEKDRPLCLILLVETICNFVRIMSVCCMQEELEIRPSRSGLEKIYWDRRRRALFMEKPGYDPLHEGLLLAWPRLSILGVVRSLFTGRGDAQSERKKDIHNPSAVSSDGLCFYLNTLTDMTADPERGCLVTIVPGRIEWNHFLYDCVQDLVDRFEPEPDDRRYNSVSARGTAQYDDLVDSSSPDLKAELVVDEAATVKRVLRANYRVTSPTFPGQYFMVGARQVWYRLNDAFTAATCQGKTCRSLNGFRSILVEGEGLLGPGIGPQEPLIPMIRVLPTQDLSIWLAISQTNLPRSAQPMERRPVRIFNKLQGGQCIRCCVGNAAELSDEFDARCVCLITSP</sequence>
<comment type="caution">
    <text evidence="1">The sequence shown here is derived from an EMBL/GenBank/DDBJ whole genome shotgun (WGS) entry which is preliminary data.</text>
</comment>
<name>A0A8H4L0M6_9HYPO</name>
<dbReference type="EMBL" id="JAADYS010002155">
    <property type="protein sequence ID" value="KAF4459515.1"/>
    <property type="molecule type" value="Genomic_DNA"/>
</dbReference>
<reference evidence="1 2" key="1">
    <citation type="submission" date="2020-01" db="EMBL/GenBank/DDBJ databases">
        <title>Identification and distribution of gene clusters putatively required for synthesis of sphingolipid metabolism inhibitors in phylogenetically diverse species of the filamentous fungus Fusarium.</title>
        <authorList>
            <person name="Kim H.-S."/>
            <person name="Busman M."/>
            <person name="Brown D.W."/>
            <person name="Divon H."/>
            <person name="Uhlig S."/>
            <person name="Proctor R.H."/>
        </authorList>
    </citation>
    <scope>NUCLEOTIDE SEQUENCE [LARGE SCALE GENOMIC DNA]</scope>
    <source>
        <strain evidence="1 2">NRRL 20459</strain>
    </source>
</reference>
<gene>
    <name evidence="1" type="ORF">FALBO_13728</name>
</gene>
<organism evidence="1 2">
    <name type="scientific">Fusarium albosuccineum</name>
    <dbReference type="NCBI Taxonomy" id="1237068"/>
    <lineage>
        <taxon>Eukaryota</taxon>
        <taxon>Fungi</taxon>
        <taxon>Dikarya</taxon>
        <taxon>Ascomycota</taxon>
        <taxon>Pezizomycotina</taxon>
        <taxon>Sordariomycetes</taxon>
        <taxon>Hypocreomycetidae</taxon>
        <taxon>Hypocreales</taxon>
        <taxon>Nectriaceae</taxon>
        <taxon>Fusarium</taxon>
        <taxon>Fusarium decemcellulare species complex</taxon>
    </lineage>
</organism>